<dbReference type="InterPro" id="IPR031475">
    <property type="entry name" value="NBD_C"/>
</dbReference>
<protein>
    <submittedName>
        <fullName evidence="9">Uncharacterized protein YgbK (DUF1537 family)</fullName>
    </submittedName>
</protein>
<organism evidence="9 10">
    <name type="scientific">Sagittula marina</name>
    <dbReference type="NCBI Taxonomy" id="943940"/>
    <lineage>
        <taxon>Bacteria</taxon>
        <taxon>Pseudomonadati</taxon>
        <taxon>Pseudomonadota</taxon>
        <taxon>Alphaproteobacteria</taxon>
        <taxon>Rhodobacterales</taxon>
        <taxon>Roseobacteraceae</taxon>
        <taxon>Sagittula</taxon>
    </lineage>
</organism>
<dbReference type="AlphaFoldDB" id="A0A7W6GVF2"/>
<dbReference type="Gene3D" id="3.40.980.20">
    <property type="entry name" value="Four-carbon acid sugar kinase, nucleotide binding domain"/>
    <property type="match status" value="1"/>
</dbReference>
<dbReference type="EMBL" id="JACIEJ010000009">
    <property type="protein sequence ID" value="MBB3987274.1"/>
    <property type="molecule type" value="Genomic_DNA"/>
</dbReference>
<evidence type="ECO:0000313" key="9">
    <source>
        <dbReference type="EMBL" id="MBB3987274.1"/>
    </source>
</evidence>
<evidence type="ECO:0000256" key="2">
    <source>
        <dbReference type="ARBA" id="ARBA00022679"/>
    </source>
</evidence>
<evidence type="ECO:0000259" key="7">
    <source>
        <dbReference type="Pfam" id="PF07005"/>
    </source>
</evidence>
<evidence type="ECO:0000256" key="3">
    <source>
        <dbReference type="ARBA" id="ARBA00022741"/>
    </source>
</evidence>
<dbReference type="Pfam" id="PF07005">
    <property type="entry name" value="SBD_N"/>
    <property type="match status" value="1"/>
</dbReference>
<dbReference type="Gene3D" id="3.40.50.10840">
    <property type="entry name" value="Putative sugar-binding, N-terminal domain"/>
    <property type="match status" value="1"/>
</dbReference>
<reference evidence="9 10" key="1">
    <citation type="submission" date="2020-08" db="EMBL/GenBank/DDBJ databases">
        <title>Genomic Encyclopedia of Type Strains, Phase IV (KMG-IV): sequencing the most valuable type-strain genomes for metagenomic binning, comparative biology and taxonomic classification.</title>
        <authorList>
            <person name="Goeker M."/>
        </authorList>
    </citation>
    <scope>NUCLEOTIDE SEQUENCE [LARGE SCALE GENOMIC DNA]</scope>
    <source>
        <strain evidence="9 10">DSM 102235</strain>
    </source>
</reference>
<evidence type="ECO:0000256" key="4">
    <source>
        <dbReference type="ARBA" id="ARBA00022777"/>
    </source>
</evidence>
<name>A0A7W6GVF2_9RHOB</name>
<keyword evidence="2" id="KW-0808">Transferase</keyword>
<accession>A0A7W6GVF2</accession>
<dbReference type="InterPro" id="IPR042213">
    <property type="entry name" value="NBD_C_sf"/>
</dbReference>
<gene>
    <name evidence="9" type="ORF">GGQ68_003620</name>
</gene>
<feature type="domain" description="Four-carbon acid sugar kinase nucleotide binding" evidence="8">
    <location>
        <begin position="268"/>
        <end position="440"/>
    </location>
</feature>
<keyword evidence="10" id="KW-1185">Reference proteome</keyword>
<keyword evidence="5" id="KW-0067">ATP-binding</keyword>
<feature type="domain" description="Four-carbon acid sugar kinase N-terminal" evidence="7">
    <location>
        <begin position="5"/>
        <end position="241"/>
    </location>
</feature>
<comment type="caution">
    <text evidence="9">The sequence shown here is derived from an EMBL/GenBank/DDBJ whole genome shotgun (WGS) entry which is preliminary data.</text>
</comment>
<dbReference type="Pfam" id="PF17042">
    <property type="entry name" value="NBD_C"/>
    <property type="match status" value="1"/>
</dbReference>
<keyword evidence="4" id="KW-0418">Kinase</keyword>
<dbReference type="RefSeq" id="WP_183968289.1">
    <property type="nucleotide sequence ID" value="NZ_BAABBZ010000058.1"/>
</dbReference>
<evidence type="ECO:0000313" key="10">
    <source>
        <dbReference type="Proteomes" id="UP000541426"/>
    </source>
</evidence>
<proteinExistence type="inferred from homology"/>
<dbReference type="GO" id="GO:0016301">
    <property type="term" value="F:kinase activity"/>
    <property type="evidence" value="ECO:0007669"/>
    <property type="project" value="UniProtKB-KW"/>
</dbReference>
<dbReference type="InterPro" id="IPR010737">
    <property type="entry name" value="4-carb_acid_sugar_kinase_N"/>
</dbReference>
<evidence type="ECO:0000259" key="8">
    <source>
        <dbReference type="Pfam" id="PF17042"/>
    </source>
</evidence>
<dbReference type="InterPro" id="IPR037051">
    <property type="entry name" value="4-carb_acid_sugar_kinase_N_sf"/>
</dbReference>
<evidence type="ECO:0000256" key="1">
    <source>
        <dbReference type="ARBA" id="ARBA00005715"/>
    </source>
</evidence>
<evidence type="ECO:0000256" key="5">
    <source>
        <dbReference type="ARBA" id="ARBA00022840"/>
    </source>
</evidence>
<dbReference type="GO" id="GO:0005524">
    <property type="term" value="F:ATP binding"/>
    <property type="evidence" value="ECO:0007669"/>
    <property type="project" value="UniProtKB-KW"/>
</dbReference>
<comment type="similarity">
    <text evidence="1">Belongs to the four-carbon acid sugar kinase family.</text>
</comment>
<dbReference type="Proteomes" id="UP000541426">
    <property type="component" value="Unassembled WGS sequence"/>
</dbReference>
<dbReference type="SUPFAM" id="SSF142764">
    <property type="entry name" value="YgbK-like"/>
    <property type="match status" value="1"/>
</dbReference>
<sequence>MAPRLAWLGDDFTGSAAVMEVLAFAGLRAVLFSGVPTDAMAARFADADAVGIATTARTETPDQMRASLPDPLAWLDRKGAEILHYKVCSTFDSAPHSGNIGTAIDLCLQQRASDAVPMVVAAPQMRRYQAFGHLFAGTFDGVFRLDRHPVMSRHPVTPMQEADLLRHLARQTDLPSALIDLESLWSDAGASALQSHLDAGARILSLDSMDPASEEAVGRLIWENRARLRVAVGSQGVEYALVRHWQRSGEIAPAPSVQGAGAVSQIAAVSGSVSPSTAQQLAWSAANGFAVIGFNTVSVLGDAAAQEAEIDRCIAAATQAAAQGHSPLVTSAEGPDDPRVATFRAALATSELSSDTANARIGQALGRVLDGVLRATGIRRAVISGGDTSGHGMRALGLEALEALAPTIPGAALCIGHGGSAHDGLQIALKGGQMGSEDFFGWIRDGGGPRQASE</sequence>
<evidence type="ECO:0000256" key="6">
    <source>
        <dbReference type="ARBA" id="ARBA00023277"/>
    </source>
</evidence>
<keyword evidence="6" id="KW-0119">Carbohydrate metabolism</keyword>
<keyword evidence="3" id="KW-0547">Nucleotide-binding</keyword>